<keyword evidence="2" id="KW-0624">Polysaccharide degradation</keyword>
<evidence type="ECO:0000256" key="1">
    <source>
        <dbReference type="ARBA" id="ARBA00009865"/>
    </source>
</evidence>
<dbReference type="KEGG" id="fya:KMW28_06415"/>
<evidence type="ECO:0000256" key="9">
    <source>
        <dbReference type="SAM" id="SignalP"/>
    </source>
</evidence>
<evidence type="ECO:0000256" key="6">
    <source>
        <dbReference type="PIRSR" id="PIRSR606710-1"/>
    </source>
</evidence>
<dbReference type="PANTHER" id="PTHR43772:SF2">
    <property type="entry name" value="PUTATIVE (AFU_ORTHOLOGUE AFUA_2G04480)-RELATED"/>
    <property type="match status" value="1"/>
</dbReference>
<evidence type="ECO:0000256" key="3">
    <source>
        <dbReference type="ARBA" id="ARBA00022801"/>
    </source>
</evidence>
<sequence length="304" mass="34826">MKKQTLFLLGLLLSTFSWAQKQILPDFHADPSIHFWEGKYWLYPSTDEKGSKTWNEMKRWSTYSSSDLVNWKDEGQIFSLDDISWASEAAFAPDAMEWKGKYYFFFPAGFQIGVAVSDRPNGPFKDALGKPLIKANAIDGVLTFDPCIFIDDDNTPYLYYGGGFGAAVVKLKEDVITLDGEIQKLPLKNYGEGIWVHKKDDTYYFSYPIHIERDGKTKQLLAYSTSDSPTGPFEYRGIILDNDSRNSHHSITEIDGQSYLFYHVQGPSPYERRVCVDYLNYYEDGSIQEVKMTKEGIQPLPIKQ</sequence>
<keyword evidence="2" id="KW-0858">Xylan degradation</keyword>
<evidence type="ECO:0000313" key="11">
    <source>
        <dbReference type="Proteomes" id="UP000678679"/>
    </source>
</evidence>
<organism evidence="10 11">
    <name type="scientific">Flammeovirga yaeyamensis</name>
    <dbReference type="NCBI Taxonomy" id="367791"/>
    <lineage>
        <taxon>Bacteria</taxon>
        <taxon>Pseudomonadati</taxon>
        <taxon>Bacteroidota</taxon>
        <taxon>Cytophagia</taxon>
        <taxon>Cytophagales</taxon>
        <taxon>Flammeovirgaceae</taxon>
        <taxon>Flammeovirga</taxon>
    </lineage>
</organism>
<dbReference type="EMBL" id="CP076132">
    <property type="protein sequence ID" value="QWG03210.1"/>
    <property type="molecule type" value="Genomic_DNA"/>
</dbReference>
<evidence type="ECO:0000256" key="4">
    <source>
        <dbReference type="ARBA" id="ARBA00023277"/>
    </source>
</evidence>
<keyword evidence="9" id="KW-0732">Signal</keyword>
<evidence type="ECO:0000256" key="2">
    <source>
        <dbReference type="ARBA" id="ARBA00022651"/>
    </source>
</evidence>
<evidence type="ECO:0000256" key="5">
    <source>
        <dbReference type="ARBA" id="ARBA00023295"/>
    </source>
</evidence>
<evidence type="ECO:0000256" key="8">
    <source>
        <dbReference type="RuleBase" id="RU361187"/>
    </source>
</evidence>
<keyword evidence="4" id="KW-0119">Carbohydrate metabolism</keyword>
<feature type="active site" description="Proton donor" evidence="6">
    <location>
        <position position="192"/>
    </location>
</feature>
<keyword evidence="11" id="KW-1185">Reference proteome</keyword>
<dbReference type="Proteomes" id="UP000678679">
    <property type="component" value="Chromosome 1"/>
</dbReference>
<feature type="active site" description="Proton acceptor" evidence="6">
    <location>
        <position position="30"/>
    </location>
</feature>
<accession>A0AAX1N6U3</accession>
<reference evidence="10 11" key="1">
    <citation type="submission" date="2021-05" db="EMBL/GenBank/DDBJ databases">
        <title>Comparative genomic studies on the polysaccharide-degrading batcterial strains of the Flammeovirga genus.</title>
        <authorList>
            <person name="Zewei F."/>
            <person name="Zheng Z."/>
            <person name="Yu L."/>
            <person name="Ruyue G."/>
            <person name="Yanhong M."/>
            <person name="Yuanyuan C."/>
            <person name="Jingyan G."/>
            <person name="Wenjun H."/>
        </authorList>
    </citation>
    <scope>NUCLEOTIDE SEQUENCE [LARGE SCALE GENOMIC DNA]</scope>
    <source>
        <strain evidence="10 11">NBRC:100898</strain>
    </source>
</reference>
<dbReference type="RefSeq" id="WP_169664110.1">
    <property type="nucleotide sequence ID" value="NZ_CP076132.1"/>
</dbReference>
<feature type="chain" id="PRO_5043903630" evidence="9">
    <location>
        <begin position="20"/>
        <end position="304"/>
    </location>
</feature>
<dbReference type="Gene3D" id="2.115.10.20">
    <property type="entry name" value="Glycosyl hydrolase domain, family 43"/>
    <property type="match status" value="1"/>
</dbReference>
<keyword evidence="3 8" id="KW-0378">Hydrolase</keyword>
<dbReference type="AlphaFoldDB" id="A0AAX1N6U3"/>
<dbReference type="InterPro" id="IPR023296">
    <property type="entry name" value="Glyco_hydro_beta-prop_sf"/>
</dbReference>
<dbReference type="InterPro" id="IPR006710">
    <property type="entry name" value="Glyco_hydro_43"/>
</dbReference>
<proteinExistence type="inferred from homology"/>
<keyword evidence="5 8" id="KW-0326">Glycosidase</keyword>
<dbReference type="Pfam" id="PF04616">
    <property type="entry name" value="Glyco_hydro_43"/>
    <property type="match status" value="1"/>
</dbReference>
<protein>
    <submittedName>
        <fullName evidence="10">Family 43 glycosylhydrolase</fullName>
    </submittedName>
</protein>
<gene>
    <name evidence="10" type="ORF">KMW28_06415</name>
</gene>
<name>A0AAX1N6U3_9BACT</name>
<dbReference type="GO" id="GO:0004553">
    <property type="term" value="F:hydrolase activity, hydrolyzing O-glycosyl compounds"/>
    <property type="evidence" value="ECO:0007669"/>
    <property type="project" value="InterPro"/>
</dbReference>
<evidence type="ECO:0000256" key="7">
    <source>
        <dbReference type="PIRSR" id="PIRSR606710-2"/>
    </source>
</evidence>
<dbReference type="GO" id="GO:0045493">
    <property type="term" value="P:xylan catabolic process"/>
    <property type="evidence" value="ECO:0007669"/>
    <property type="project" value="UniProtKB-KW"/>
</dbReference>
<feature type="signal peptide" evidence="9">
    <location>
        <begin position="1"/>
        <end position="19"/>
    </location>
</feature>
<dbReference type="SUPFAM" id="SSF75005">
    <property type="entry name" value="Arabinanase/levansucrase/invertase"/>
    <property type="match status" value="1"/>
</dbReference>
<comment type="similarity">
    <text evidence="1 8">Belongs to the glycosyl hydrolase 43 family.</text>
</comment>
<feature type="site" description="Important for catalytic activity, responsible for pKa modulation of the active site Glu and correct orientation of both the proton donor and substrate" evidence="7">
    <location>
        <position position="145"/>
    </location>
</feature>
<dbReference type="PANTHER" id="PTHR43772">
    <property type="entry name" value="ENDO-1,4-BETA-XYLANASE"/>
    <property type="match status" value="1"/>
</dbReference>
<evidence type="ECO:0000313" key="10">
    <source>
        <dbReference type="EMBL" id="QWG03210.1"/>
    </source>
</evidence>
<dbReference type="CDD" id="cd08990">
    <property type="entry name" value="GH43_AXH_like"/>
    <property type="match status" value="1"/>
</dbReference>
<dbReference type="InterPro" id="IPR052176">
    <property type="entry name" value="Glycosyl_Hydrlase_43_Enz"/>
</dbReference>